<keyword evidence="8" id="KW-0966">Cell projection</keyword>
<keyword evidence="3 12" id="KW-0853">WD repeat</keyword>
<organism evidence="14 15">
    <name type="scientific">Monoraphidium neglectum</name>
    <dbReference type="NCBI Taxonomy" id="145388"/>
    <lineage>
        <taxon>Eukaryota</taxon>
        <taxon>Viridiplantae</taxon>
        <taxon>Chlorophyta</taxon>
        <taxon>core chlorophytes</taxon>
        <taxon>Chlorophyceae</taxon>
        <taxon>CS clade</taxon>
        <taxon>Sphaeropleales</taxon>
        <taxon>Selenastraceae</taxon>
        <taxon>Monoraphidium</taxon>
    </lineage>
</organism>
<evidence type="ECO:0000256" key="12">
    <source>
        <dbReference type="PROSITE-ProRule" id="PRU00221"/>
    </source>
</evidence>
<keyword evidence="2" id="KW-0963">Cytoplasm</keyword>
<gene>
    <name evidence="14" type="ORF">MNEG_7919</name>
</gene>
<dbReference type="InterPro" id="IPR001680">
    <property type="entry name" value="WD40_rpt"/>
</dbReference>
<dbReference type="KEGG" id="mng:MNEG_7919"/>
<dbReference type="GO" id="GO:0120293">
    <property type="term" value="C:dynein axonemal particle"/>
    <property type="evidence" value="ECO:0007669"/>
    <property type="project" value="UniProtKB-SubCell"/>
</dbReference>
<keyword evidence="7" id="KW-0206">Cytoskeleton</keyword>
<dbReference type="AlphaFoldDB" id="A0A0D2N183"/>
<evidence type="ECO:0000256" key="3">
    <source>
        <dbReference type="ARBA" id="ARBA00022574"/>
    </source>
</evidence>
<evidence type="ECO:0000313" key="14">
    <source>
        <dbReference type="EMBL" id="KIZ00041.1"/>
    </source>
</evidence>
<dbReference type="SMART" id="SM00320">
    <property type="entry name" value="WD40"/>
    <property type="match status" value="4"/>
</dbReference>
<dbReference type="GO" id="GO:0045504">
    <property type="term" value="F:dynein heavy chain binding"/>
    <property type="evidence" value="ECO:0007669"/>
    <property type="project" value="TreeGrafter"/>
</dbReference>
<evidence type="ECO:0000256" key="7">
    <source>
        <dbReference type="ARBA" id="ARBA00023212"/>
    </source>
</evidence>
<dbReference type="GO" id="GO:0003341">
    <property type="term" value="P:cilium movement"/>
    <property type="evidence" value="ECO:0007669"/>
    <property type="project" value="TreeGrafter"/>
</dbReference>
<dbReference type="PANTHER" id="PTHR12442">
    <property type="entry name" value="DYNEIN INTERMEDIATE CHAIN"/>
    <property type="match status" value="1"/>
</dbReference>
<comment type="subcellular location">
    <subcellularLocation>
        <location evidence="1">Cytoplasm</location>
        <location evidence="1">Cytoskeleton</location>
        <location evidence="1">Flagellum axoneme</location>
    </subcellularLocation>
    <subcellularLocation>
        <location evidence="9">Dynein axonemal particle</location>
    </subcellularLocation>
</comment>
<evidence type="ECO:0000256" key="2">
    <source>
        <dbReference type="ARBA" id="ARBA00022490"/>
    </source>
</evidence>
<protein>
    <recommendedName>
        <fullName evidence="10">Dynein axonemal intermediate chain 4</fullName>
    </recommendedName>
    <alternativeName>
        <fullName evidence="11">WD repeat-containing protein 78</fullName>
    </alternativeName>
</protein>
<dbReference type="GO" id="GO:0045503">
    <property type="term" value="F:dynein light chain binding"/>
    <property type="evidence" value="ECO:0007669"/>
    <property type="project" value="TreeGrafter"/>
</dbReference>
<dbReference type="GO" id="GO:0005858">
    <property type="term" value="C:axonemal dynein complex"/>
    <property type="evidence" value="ECO:0007669"/>
    <property type="project" value="TreeGrafter"/>
</dbReference>
<evidence type="ECO:0000256" key="5">
    <source>
        <dbReference type="ARBA" id="ARBA00022846"/>
    </source>
</evidence>
<evidence type="ECO:0000256" key="1">
    <source>
        <dbReference type="ARBA" id="ARBA00004611"/>
    </source>
</evidence>
<keyword evidence="15" id="KW-1185">Reference proteome</keyword>
<dbReference type="EMBL" id="KK101669">
    <property type="protein sequence ID" value="KIZ00041.1"/>
    <property type="molecule type" value="Genomic_DNA"/>
</dbReference>
<dbReference type="Gene3D" id="2.130.10.10">
    <property type="entry name" value="YVTN repeat-like/Quinoprotein amine dehydrogenase"/>
    <property type="match status" value="1"/>
</dbReference>
<sequence>MQSTVSNGKHAGPVWQVRWLDRGPEREEVLLSISTDGRLVQWSTEKGLEHTVLLRLRRVPHHIGGGGLPPAPRRAEEAAAAGAAAGATAAQQLQQRETQARADRGAAAGDKQQPAGTRRPPQPDGHPAQEQRQEQREQQRGRGQQREPLVGAAVERDAFISRSAGGLCFDFSPRDGSIYLAGTEDGWVHKCSTSYSGQYLESYRGHLGAVHRVAWSPYRQDLFLSASGDGGLRLWQEGRAGAPLISFQGGGEEVVDAAWCPGSSTAFAAVTSGGRLEVWDFAASTLRPAAQHVSTKARATAVSFAPRGAPVLVAGGDAGGLMVFRAFNLSDERGEGREAQMARLEEAIRANAAKAPAAAAAATGRGGS</sequence>
<evidence type="ECO:0000313" key="15">
    <source>
        <dbReference type="Proteomes" id="UP000054498"/>
    </source>
</evidence>
<evidence type="ECO:0000256" key="13">
    <source>
        <dbReference type="SAM" id="MobiDB-lite"/>
    </source>
</evidence>
<dbReference type="Proteomes" id="UP000054498">
    <property type="component" value="Unassembled WGS sequence"/>
</dbReference>
<dbReference type="STRING" id="145388.A0A0D2N183"/>
<evidence type="ECO:0000256" key="4">
    <source>
        <dbReference type="ARBA" id="ARBA00022737"/>
    </source>
</evidence>
<feature type="repeat" description="WD" evidence="12">
    <location>
        <begin position="203"/>
        <end position="236"/>
    </location>
</feature>
<feature type="region of interest" description="Disordered" evidence="13">
    <location>
        <begin position="63"/>
        <end position="152"/>
    </location>
</feature>
<dbReference type="SUPFAM" id="SSF50978">
    <property type="entry name" value="WD40 repeat-like"/>
    <property type="match status" value="1"/>
</dbReference>
<dbReference type="InterPro" id="IPR036322">
    <property type="entry name" value="WD40_repeat_dom_sf"/>
</dbReference>
<feature type="compositionally biased region" description="Basic and acidic residues" evidence="13">
    <location>
        <begin position="127"/>
        <end position="140"/>
    </location>
</feature>
<feature type="compositionally biased region" description="Low complexity" evidence="13">
    <location>
        <begin position="78"/>
        <end position="90"/>
    </location>
</feature>
<evidence type="ECO:0000256" key="11">
    <source>
        <dbReference type="ARBA" id="ARBA00041557"/>
    </source>
</evidence>
<evidence type="ECO:0000256" key="6">
    <source>
        <dbReference type="ARBA" id="ARBA00023069"/>
    </source>
</evidence>
<dbReference type="PROSITE" id="PS50294">
    <property type="entry name" value="WD_REPEATS_REGION"/>
    <property type="match status" value="1"/>
</dbReference>
<dbReference type="PROSITE" id="PS50082">
    <property type="entry name" value="WD_REPEATS_2"/>
    <property type="match status" value="1"/>
</dbReference>
<dbReference type="PANTHER" id="PTHR12442:SF12">
    <property type="entry name" value="DYNEIN AXONEMAL INTERMEDIATE CHAIN 4"/>
    <property type="match status" value="1"/>
</dbReference>
<dbReference type="GeneID" id="25740795"/>
<keyword evidence="4" id="KW-0677">Repeat</keyword>
<dbReference type="InterPro" id="IPR015943">
    <property type="entry name" value="WD40/YVTN_repeat-like_dom_sf"/>
</dbReference>
<keyword evidence="5" id="KW-0282">Flagellum</keyword>
<dbReference type="OrthoDB" id="24670at2759"/>
<evidence type="ECO:0000256" key="9">
    <source>
        <dbReference type="ARBA" id="ARBA00024190"/>
    </source>
</evidence>
<name>A0A0D2N183_9CHLO</name>
<dbReference type="RefSeq" id="XP_013899060.1">
    <property type="nucleotide sequence ID" value="XM_014043606.1"/>
</dbReference>
<evidence type="ECO:0000256" key="8">
    <source>
        <dbReference type="ARBA" id="ARBA00023273"/>
    </source>
</evidence>
<evidence type="ECO:0000256" key="10">
    <source>
        <dbReference type="ARBA" id="ARBA00040002"/>
    </source>
</evidence>
<proteinExistence type="predicted"/>
<dbReference type="Pfam" id="PF00400">
    <property type="entry name" value="WD40"/>
    <property type="match status" value="1"/>
</dbReference>
<keyword evidence="6" id="KW-0969">Cilium</keyword>
<accession>A0A0D2N183</accession>
<dbReference type="InterPro" id="IPR050687">
    <property type="entry name" value="Dynein_IC"/>
</dbReference>
<reference evidence="14 15" key="1">
    <citation type="journal article" date="2013" name="BMC Genomics">
        <title>Reconstruction of the lipid metabolism for the microalga Monoraphidium neglectum from its genome sequence reveals characteristics suitable for biofuel production.</title>
        <authorList>
            <person name="Bogen C."/>
            <person name="Al-Dilaimi A."/>
            <person name="Albersmeier A."/>
            <person name="Wichmann J."/>
            <person name="Grundmann M."/>
            <person name="Rupp O."/>
            <person name="Lauersen K.J."/>
            <person name="Blifernez-Klassen O."/>
            <person name="Kalinowski J."/>
            <person name="Goesmann A."/>
            <person name="Mussgnug J.H."/>
            <person name="Kruse O."/>
        </authorList>
    </citation>
    <scope>NUCLEOTIDE SEQUENCE [LARGE SCALE GENOMIC DNA]</scope>
    <source>
        <strain evidence="14 15">SAG 48.87</strain>
    </source>
</reference>